<dbReference type="Proteomes" id="UP000054560">
    <property type="component" value="Unassembled WGS sequence"/>
</dbReference>
<reference evidence="2 3" key="1">
    <citation type="submission" date="2011-02" db="EMBL/GenBank/DDBJ databases">
        <title>The Genome Sequence of Sphaeroforma arctica JP610.</title>
        <authorList>
            <consortium name="The Broad Institute Genome Sequencing Platform"/>
            <person name="Russ C."/>
            <person name="Cuomo C."/>
            <person name="Young S.K."/>
            <person name="Zeng Q."/>
            <person name="Gargeya S."/>
            <person name="Alvarado L."/>
            <person name="Berlin A."/>
            <person name="Chapman S.B."/>
            <person name="Chen Z."/>
            <person name="Freedman E."/>
            <person name="Gellesch M."/>
            <person name="Goldberg J."/>
            <person name="Griggs A."/>
            <person name="Gujja S."/>
            <person name="Heilman E."/>
            <person name="Heiman D."/>
            <person name="Howarth C."/>
            <person name="Mehta T."/>
            <person name="Neiman D."/>
            <person name="Pearson M."/>
            <person name="Roberts A."/>
            <person name="Saif S."/>
            <person name="Shea T."/>
            <person name="Shenoy N."/>
            <person name="Sisk P."/>
            <person name="Stolte C."/>
            <person name="Sykes S."/>
            <person name="White J."/>
            <person name="Yandava C."/>
            <person name="Burger G."/>
            <person name="Gray M.W."/>
            <person name="Holland P.W.H."/>
            <person name="King N."/>
            <person name="Lang F.B.F."/>
            <person name="Roger A.J."/>
            <person name="Ruiz-Trillo I."/>
            <person name="Haas B."/>
            <person name="Nusbaum C."/>
            <person name="Birren B."/>
        </authorList>
    </citation>
    <scope>NUCLEOTIDE SEQUENCE [LARGE SCALE GENOMIC DNA]</scope>
    <source>
        <strain evidence="2 3">JP610</strain>
    </source>
</reference>
<keyword evidence="3" id="KW-1185">Reference proteome</keyword>
<dbReference type="RefSeq" id="XP_014146112.1">
    <property type="nucleotide sequence ID" value="XM_014290637.1"/>
</dbReference>
<protein>
    <submittedName>
        <fullName evidence="2">Uncharacterized protein</fullName>
    </submittedName>
</protein>
<dbReference type="GeneID" id="25915742"/>
<gene>
    <name evidence="2" type="ORF">SARC_15238</name>
</gene>
<evidence type="ECO:0000313" key="3">
    <source>
        <dbReference type="Proteomes" id="UP000054560"/>
    </source>
</evidence>
<dbReference type="AlphaFoldDB" id="A0A0L0F664"/>
<evidence type="ECO:0000256" key="1">
    <source>
        <dbReference type="SAM" id="MobiDB-lite"/>
    </source>
</evidence>
<feature type="region of interest" description="Disordered" evidence="1">
    <location>
        <begin position="1"/>
        <end position="24"/>
    </location>
</feature>
<feature type="compositionally biased region" description="Acidic residues" evidence="1">
    <location>
        <begin position="11"/>
        <end position="23"/>
    </location>
</feature>
<dbReference type="EMBL" id="KQ247402">
    <property type="protein sequence ID" value="KNC72210.1"/>
    <property type="molecule type" value="Genomic_DNA"/>
</dbReference>
<name>A0A0L0F664_9EUKA</name>
<sequence length="60" mass="7090">MIFLSNKQFEADNDFEEEDDEGEEAQKPLIYNLYDLNAKEQMMSAEYWLAGGFIAIYMLR</sequence>
<evidence type="ECO:0000313" key="2">
    <source>
        <dbReference type="EMBL" id="KNC72210.1"/>
    </source>
</evidence>
<accession>A0A0L0F664</accession>
<feature type="non-terminal residue" evidence="2">
    <location>
        <position position="60"/>
    </location>
</feature>
<organism evidence="2 3">
    <name type="scientific">Sphaeroforma arctica JP610</name>
    <dbReference type="NCBI Taxonomy" id="667725"/>
    <lineage>
        <taxon>Eukaryota</taxon>
        <taxon>Ichthyosporea</taxon>
        <taxon>Ichthyophonida</taxon>
        <taxon>Sphaeroforma</taxon>
    </lineage>
</organism>
<proteinExistence type="predicted"/>